<evidence type="ECO:0000256" key="2">
    <source>
        <dbReference type="SAM" id="Phobius"/>
    </source>
</evidence>
<gene>
    <name evidence="3" type="ORF">SE16_10465</name>
</gene>
<feature type="transmembrane region" description="Helical" evidence="2">
    <location>
        <begin position="246"/>
        <end position="268"/>
    </location>
</feature>
<organism evidence="3 4">
    <name type="scientific">Ardenticatena maritima</name>
    <dbReference type="NCBI Taxonomy" id="872965"/>
    <lineage>
        <taxon>Bacteria</taxon>
        <taxon>Bacillati</taxon>
        <taxon>Chloroflexota</taxon>
        <taxon>Ardenticatenia</taxon>
        <taxon>Ardenticatenales</taxon>
        <taxon>Ardenticatenaceae</taxon>
        <taxon>Ardenticatena</taxon>
    </lineage>
</organism>
<feature type="transmembrane region" description="Helical" evidence="2">
    <location>
        <begin position="379"/>
        <end position="397"/>
    </location>
</feature>
<dbReference type="RefSeq" id="WP_060687568.1">
    <property type="nucleotide sequence ID" value="NZ_LGKN01000005.1"/>
</dbReference>
<feature type="compositionally biased region" description="Low complexity" evidence="1">
    <location>
        <begin position="33"/>
        <end position="45"/>
    </location>
</feature>
<protein>
    <submittedName>
        <fullName evidence="3">Uncharacterized protein</fullName>
    </submittedName>
</protein>
<dbReference type="Proteomes" id="UP000050502">
    <property type="component" value="Unassembled WGS sequence"/>
</dbReference>
<comment type="caution">
    <text evidence="3">The sequence shown here is derived from an EMBL/GenBank/DDBJ whole genome shotgun (WGS) entry which is preliminary data.</text>
</comment>
<proteinExistence type="predicted"/>
<reference evidence="3 4" key="1">
    <citation type="submission" date="2015-07" db="EMBL/GenBank/DDBJ databases">
        <title>Whole genome sequence of Ardenticatena maritima DSM 23922.</title>
        <authorList>
            <person name="Hemp J."/>
            <person name="Ward L.M."/>
            <person name="Pace L.A."/>
            <person name="Fischer W.W."/>
        </authorList>
    </citation>
    <scope>NUCLEOTIDE SEQUENCE [LARGE SCALE GENOMIC DNA]</scope>
    <source>
        <strain evidence="3 4">110S</strain>
    </source>
</reference>
<feature type="region of interest" description="Disordered" evidence="1">
    <location>
        <begin position="90"/>
        <end position="127"/>
    </location>
</feature>
<feature type="region of interest" description="Disordered" evidence="1">
    <location>
        <begin position="1"/>
        <end position="75"/>
    </location>
</feature>
<sequence>MAAKRSTKQPEYPDEIKAPQPWDESGVSRDIGEAPSPEEAVAEAFPWDEVQPPPMDAAPHAPSATTEEAIPLQSASSPFEVDWEMVEAEEATTPSTNAIPDTDGLPTESDPFPEGIPATATPQPPLERWMPPANPFEPAERIQPKPIPAYPVDSRQEAIIARQITNEMRMALLQEIQHLYDEVEQKLSVNRDLSTEALKKLNEAQTIVLAEPGRYPEAELRVKEVRILLRRAEESERAAAKHAKPLFAFNIGVLVFFFALAIFDHAIAKWLAAHGVDPLYPQPLTDPQGNPIPMSMAMYFLPWNTMVWGGIGGAIGALYTLRNYVAHREFDPLYNIHYWAHPLMGAALGAIVYYLFVGGFFVVESIVQTAQLLDPAQRVITATSPVLSLIALAFGLWQSAVYKTLMRVVDSVTGGSKDEEEKERVAAEAEALKNALNTMQPTPFHEVQPPDTP</sequence>
<dbReference type="EMBL" id="LGKN01000005">
    <property type="protein sequence ID" value="KPL87939.1"/>
    <property type="molecule type" value="Genomic_DNA"/>
</dbReference>
<evidence type="ECO:0000256" key="1">
    <source>
        <dbReference type="SAM" id="MobiDB-lite"/>
    </source>
</evidence>
<feature type="transmembrane region" description="Helical" evidence="2">
    <location>
        <begin position="342"/>
        <end position="367"/>
    </location>
</feature>
<keyword evidence="2" id="KW-0812">Transmembrane</keyword>
<feature type="transmembrane region" description="Helical" evidence="2">
    <location>
        <begin position="300"/>
        <end position="321"/>
    </location>
</feature>
<dbReference type="AlphaFoldDB" id="A0A0P6YVG1"/>
<accession>A0A0P6YVG1</accession>
<evidence type="ECO:0000313" key="4">
    <source>
        <dbReference type="Proteomes" id="UP000050502"/>
    </source>
</evidence>
<evidence type="ECO:0000313" key="3">
    <source>
        <dbReference type="EMBL" id="KPL87939.1"/>
    </source>
</evidence>
<keyword evidence="2" id="KW-0472">Membrane</keyword>
<name>A0A0P6YVG1_9CHLR</name>
<keyword evidence="2" id="KW-1133">Transmembrane helix</keyword>